<protein>
    <submittedName>
        <fullName evidence="1">DUF3987 domain-containing protein</fullName>
    </submittedName>
</protein>
<reference evidence="1" key="1">
    <citation type="journal article" date="2018" name="Int. J. Syst. Evol. Microbiol.">
        <title>Carboxylicivirga sediminis sp. nov., isolated from coastal sediment.</title>
        <authorList>
            <person name="Wang F.Q."/>
            <person name="Ren L.H."/>
            <person name="Zou R.J."/>
            <person name="Sun Y.Z."/>
            <person name="Liu X.J."/>
            <person name="Jiang F."/>
            <person name="Liu L.J."/>
        </authorList>
    </citation>
    <scope>NUCLEOTIDE SEQUENCE</scope>
    <source>
        <strain evidence="1">JR1</strain>
    </source>
</reference>
<name>A0A941F1G4_9BACT</name>
<keyword evidence="2" id="KW-1185">Reference proteome</keyword>
<reference evidence="1" key="2">
    <citation type="submission" date="2021-04" db="EMBL/GenBank/DDBJ databases">
        <authorList>
            <person name="Zhang T."/>
            <person name="Zhang Y."/>
            <person name="Lu D."/>
            <person name="Zuo D."/>
            <person name="Du Z."/>
        </authorList>
    </citation>
    <scope>NUCLEOTIDE SEQUENCE</scope>
    <source>
        <strain evidence="1">JR1</strain>
    </source>
</reference>
<gene>
    <name evidence="1" type="ORF">KDU71_03830</name>
</gene>
<dbReference type="Pfam" id="PF13148">
    <property type="entry name" value="DUF3987"/>
    <property type="match status" value="1"/>
</dbReference>
<proteinExistence type="predicted"/>
<accession>A0A941F1G4</accession>
<evidence type="ECO:0000313" key="1">
    <source>
        <dbReference type="EMBL" id="MBR8534677.1"/>
    </source>
</evidence>
<dbReference type="RefSeq" id="WP_212188576.1">
    <property type="nucleotide sequence ID" value="NZ_JAGTAR010000003.1"/>
</dbReference>
<dbReference type="EMBL" id="JAGTAR010000003">
    <property type="protein sequence ID" value="MBR8534677.1"/>
    <property type="molecule type" value="Genomic_DNA"/>
</dbReference>
<dbReference type="AlphaFoldDB" id="A0A941F1G4"/>
<dbReference type="Proteomes" id="UP000679220">
    <property type="component" value="Unassembled WGS sequence"/>
</dbReference>
<dbReference type="InterPro" id="IPR025048">
    <property type="entry name" value="DUF3987"/>
</dbReference>
<organism evidence="1 2">
    <name type="scientific">Carboxylicivirga sediminis</name>
    <dbReference type="NCBI Taxonomy" id="2006564"/>
    <lineage>
        <taxon>Bacteria</taxon>
        <taxon>Pseudomonadati</taxon>
        <taxon>Bacteroidota</taxon>
        <taxon>Bacteroidia</taxon>
        <taxon>Marinilabiliales</taxon>
        <taxon>Marinilabiliaceae</taxon>
        <taxon>Carboxylicivirga</taxon>
    </lineage>
</organism>
<comment type="caution">
    <text evidence="1">The sequence shown here is derived from an EMBL/GenBank/DDBJ whole genome shotgun (WGS) entry which is preliminary data.</text>
</comment>
<evidence type="ECO:0000313" key="2">
    <source>
        <dbReference type="Proteomes" id="UP000679220"/>
    </source>
</evidence>
<sequence>MDGIKISLHDANCKIKRERISNFPIEVFPPFVQDVIIEMYENGNYNMDYFAGGILSSFASSIGNKYHIRKDITWSENTSLWIVMIGWSGQNKSAPQKLAYRSIKDKQSEFEKEYKTALESYDSSLDEVKPLRKKLYTTESTFESLLKMHHDNPHGITVIPDEFKTFVDGLVGYNGASRRSSYLSVWDGAPLSLDRKEAESAFIEKPCVNIIGGIQDDVIASLKSKDTKDGFFERMLFVIPQKMEKRYVSDTPIDEHLLSVFQTKMKGFLEEMLDGDLYNDIPLSKNANVRLNKELNSHVEPSNKDRNVSGILSKLDRYMLRLALIMEVADCYFNDRVINEVSLSSMEKAILLKNYFYSNALQINDIMEQSYETNTPNGKVYSILKAIGKETFTSKEFIQVAKELHHIGRSRSYELLSISKLTQELGKGQYRSKIDCD</sequence>